<dbReference type="Proteomes" id="UP000192445">
    <property type="component" value="Chromosome"/>
</dbReference>
<keyword evidence="9 18" id="KW-0418">Kinase</keyword>
<dbReference type="InterPro" id="IPR004358">
    <property type="entry name" value="Sig_transdc_His_kin-like_C"/>
</dbReference>
<dbReference type="GO" id="GO:0000156">
    <property type="term" value="F:phosphorelay response regulator activity"/>
    <property type="evidence" value="ECO:0007669"/>
    <property type="project" value="TreeGrafter"/>
</dbReference>
<evidence type="ECO:0000256" key="12">
    <source>
        <dbReference type="ARBA" id="ARBA00023170"/>
    </source>
</evidence>
<dbReference type="Pfam" id="PF01590">
    <property type="entry name" value="GAF"/>
    <property type="match status" value="1"/>
</dbReference>
<evidence type="ECO:0000256" key="10">
    <source>
        <dbReference type="ARBA" id="ARBA00022991"/>
    </source>
</evidence>
<keyword evidence="14" id="KW-0175">Coiled coil</keyword>
<dbReference type="InterPro" id="IPR013515">
    <property type="entry name" value="Phytochrome_cen-reg"/>
</dbReference>
<dbReference type="InterPro" id="IPR050351">
    <property type="entry name" value="BphY/WalK/GraS-like"/>
</dbReference>
<keyword evidence="5" id="KW-0600">Photoreceptor protein</keyword>
<dbReference type="RefSeq" id="WP_083192667.1">
    <property type="nucleotide sequence ID" value="NZ_CP020570.1"/>
</dbReference>
<dbReference type="Gene3D" id="3.30.450.40">
    <property type="match status" value="1"/>
</dbReference>
<dbReference type="SMART" id="SM00388">
    <property type="entry name" value="HisKA"/>
    <property type="match status" value="1"/>
</dbReference>
<dbReference type="InterPro" id="IPR036097">
    <property type="entry name" value="HisK_dim/P_sf"/>
</dbReference>
<dbReference type="SUPFAM" id="SSF55874">
    <property type="entry name" value="ATPase domain of HSP90 chaperone/DNA topoisomerase II/histidine kinase"/>
    <property type="match status" value="1"/>
</dbReference>
<dbReference type="GO" id="GO:0000155">
    <property type="term" value="F:phosphorelay sensor kinase activity"/>
    <property type="evidence" value="ECO:0007669"/>
    <property type="project" value="InterPro"/>
</dbReference>
<keyword evidence="12" id="KW-0675">Receptor</keyword>
<keyword evidence="7" id="KW-0716">Sensory transduction</keyword>
<dbReference type="InterPro" id="IPR005467">
    <property type="entry name" value="His_kinase_dom"/>
</dbReference>
<feature type="domain" description="Histidine kinase" evidence="17">
    <location>
        <begin position="593"/>
        <end position="871"/>
    </location>
</feature>
<dbReference type="InterPro" id="IPR013654">
    <property type="entry name" value="PAS_2"/>
</dbReference>
<dbReference type="GO" id="GO:0006355">
    <property type="term" value="P:regulation of DNA-templated transcription"/>
    <property type="evidence" value="ECO:0007669"/>
    <property type="project" value="InterPro"/>
</dbReference>
<feature type="coiled-coil region" evidence="14">
    <location>
        <begin position="691"/>
        <end position="718"/>
    </location>
</feature>
<dbReference type="PANTHER" id="PTHR42878">
    <property type="entry name" value="TWO-COMPONENT HISTIDINE KINASE"/>
    <property type="match status" value="1"/>
</dbReference>
<dbReference type="Pfam" id="PF00512">
    <property type="entry name" value="HisKA"/>
    <property type="match status" value="1"/>
</dbReference>
<dbReference type="Gene3D" id="3.30.450.270">
    <property type="match status" value="1"/>
</dbReference>
<dbReference type="AlphaFoldDB" id="A0A1V0UBB4"/>
<dbReference type="PANTHER" id="PTHR42878:SF15">
    <property type="entry name" value="BACTERIOPHYTOCHROME"/>
    <property type="match status" value="1"/>
</dbReference>
<dbReference type="CDD" id="cd00082">
    <property type="entry name" value="HisKA"/>
    <property type="match status" value="1"/>
</dbReference>
<dbReference type="InterPro" id="IPR003661">
    <property type="entry name" value="HisK_dim/P_dom"/>
</dbReference>
<dbReference type="InterPro" id="IPR043150">
    <property type="entry name" value="Phytochrome_PHY_sf"/>
</dbReference>
<evidence type="ECO:0000256" key="4">
    <source>
        <dbReference type="ARBA" id="ARBA00012438"/>
    </source>
</evidence>
<dbReference type="InterPro" id="IPR003018">
    <property type="entry name" value="GAF"/>
</dbReference>
<dbReference type="KEGG" id="svu:B1H20_14570"/>
<keyword evidence="11" id="KW-0902">Two-component regulatory system</keyword>
<dbReference type="GO" id="GO:0007234">
    <property type="term" value="P:osmosensory signaling via phosphorelay pathway"/>
    <property type="evidence" value="ECO:0007669"/>
    <property type="project" value="TreeGrafter"/>
</dbReference>
<sequence>MSEDVRGWLTPRAVAAEAGVSQEFDLSQCVREPIHLLGGVQSYGALVAARLDDAVVDTVSRNAADVLGRAAGELVGRPFTELIGDEQWALATESASVVEDAVDPAAPGPDGGAAPGGQDGDGQAGGADTGGQAGGAGGGQDGPASSGVLPMTLAGEGEGGPRSYDVTVHRSGGLLVLEFEPRATGGPFVFQNFYPKVRRALQKLQGASDVTECCAAAVREVQALTGYDRVVAYRFDGRDGPGQVIAEARNEGREPWLGLWFPASDIPPQARRLYARNWIRVIGDVDDRTAGLLPELREETGRPLDLSASVLRTVSGYHLEYLRNIGVASSMSVSLLHDGELWGLIACHGDEPRLLTPEVRAACEFFGIALSLQLAAVAGREEADELARNRRTLATLLARLASPAPDALMRPGSGLAELLSADGAVLLRGTETLTAGDRLPDALPGLLAQLAREAPVGEVWSTDRLPEALGLETEEAEEQGIPAGLLFLPFNRDGDLLAWWRHEQPAPREWAADPARPVRTGPGGERLTPRGSAAVYRATVRGRSMPWTPAQRVVAAELWREVSGLLSRQVVALEARNTELSRTNEDLDSFAHAAAHDLKEPLRGISNAAAFIVEDAGAVLDATSLRRLTTVRRLAERMDGLLDSLLHFSRLGQVGLEREALSVDEVLDDALEVAGGRLAERGVTLVRPAALPRLRADRERLREVLENLLVNAAKYAADEGTGERRVWIEAVRVPAPEAEDGTGEGVAAGGTGAGAGTDGAEGSGAGTDGGAGSTVGTTGDDGGAGTVTALVVRDNGIGIPAAQQADVLQLFRRLHRRDERGGGSGVGLAVVKRIVERHGGRLWLESPAAAPDPDCGGGPGTAVWFTLGEQP</sequence>
<evidence type="ECO:0000256" key="9">
    <source>
        <dbReference type="ARBA" id="ARBA00022777"/>
    </source>
</evidence>
<dbReference type="GO" id="GO:0009584">
    <property type="term" value="P:detection of visible light"/>
    <property type="evidence" value="ECO:0007669"/>
    <property type="project" value="InterPro"/>
</dbReference>
<dbReference type="PROSITE" id="PS50109">
    <property type="entry name" value="HIS_KIN"/>
    <property type="match status" value="1"/>
</dbReference>
<dbReference type="InterPro" id="IPR016132">
    <property type="entry name" value="Phyto_chromo_attachment"/>
</dbReference>
<dbReference type="InterPro" id="IPR003594">
    <property type="entry name" value="HATPase_dom"/>
</dbReference>
<feature type="domain" description="Phytochrome chromophore attachment site" evidence="16">
    <location>
        <begin position="209"/>
        <end position="368"/>
    </location>
</feature>
<dbReference type="PRINTS" id="PR00344">
    <property type="entry name" value="BCTRLSENSOR"/>
</dbReference>
<evidence type="ECO:0000256" key="6">
    <source>
        <dbReference type="ARBA" id="ARBA00022553"/>
    </source>
</evidence>
<organism evidence="18 19">
    <name type="scientific">Streptomyces violaceoruber</name>
    <dbReference type="NCBI Taxonomy" id="1935"/>
    <lineage>
        <taxon>Bacteria</taxon>
        <taxon>Bacillati</taxon>
        <taxon>Actinomycetota</taxon>
        <taxon>Actinomycetes</taxon>
        <taxon>Kitasatosporales</taxon>
        <taxon>Streptomycetaceae</taxon>
        <taxon>Streptomyces</taxon>
        <taxon>Streptomyces violaceoruber group</taxon>
    </lineage>
</organism>
<gene>
    <name evidence="18" type="ORF">B1H20_14570</name>
</gene>
<dbReference type="SMART" id="SM00065">
    <property type="entry name" value="GAF"/>
    <property type="match status" value="1"/>
</dbReference>
<dbReference type="Gene3D" id="1.10.287.130">
    <property type="match status" value="1"/>
</dbReference>
<evidence type="ECO:0000259" key="17">
    <source>
        <dbReference type="PROSITE" id="PS50109"/>
    </source>
</evidence>
<proteinExistence type="inferred from homology"/>
<feature type="region of interest" description="Disordered" evidence="15">
    <location>
        <begin position="510"/>
        <end position="531"/>
    </location>
</feature>
<reference evidence="18 19" key="1">
    <citation type="submission" date="2017-03" db="EMBL/GenBank/DDBJ databases">
        <title>Complete Genome Sequence of a natural compounds producer, Streptomyces violaceus S21.</title>
        <authorList>
            <person name="Zhong C."/>
            <person name="Zhao Z."/>
            <person name="Fu J."/>
            <person name="Zong G."/>
            <person name="Qin R."/>
            <person name="Cao G."/>
        </authorList>
    </citation>
    <scope>NUCLEOTIDE SEQUENCE [LARGE SCALE GENOMIC DNA]</scope>
    <source>
        <strain evidence="18 19">S21</strain>
    </source>
</reference>
<evidence type="ECO:0000256" key="8">
    <source>
        <dbReference type="ARBA" id="ARBA00022679"/>
    </source>
</evidence>
<evidence type="ECO:0000256" key="11">
    <source>
        <dbReference type="ARBA" id="ARBA00023012"/>
    </source>
</evidence>
<keyword evidence="6" id="KW-0597">Phosphoprotein</keyword>
<dbReference type="SUPFAM" id="SSF55785">
    <property type="entry name" value="PYP-like sensor domain (PAS domain)"/>
    <property type="match status" value="1"/>
</dbReference>
<accession>A0A1V0UBB4</accession>
<dbReference type="PROSITE" id="PS50046">
    <property type="entry name" value="PHYTOCHROME_2"/>
    <property type="match status" value="1"/>
</dbReference>
<evidence type="ECO:0000313" key="19">
    <source>
        <dbReference type="Proteomes" id="UP000192445"/>
    </source>
</evidence>
<feature type="region of interest" description="Disordered" evidence="15">
    <location>
        <begin position="737"/>
        <end position="782"/>
    </location>
</feature>
<protein>
    <recommendedName>
        <fullName evidence="13">Sensor-like histidine kinase SenX3</fullName>
        <ecNumber evidence="4">2.7.13.3</ecNumber>
    </recommendedName>
</protein>
<dbReference type="SUPFAM" id="SSF47384">
    <property type="entry name" value="Homodimeric domain of signal transducing histidine kinase"/>
    <property type="match status" value="1"/>
</dbReference>
<dbReference type="Pfam" id="PF00360">
    <property type="entry name" value="PHY"/>
    <property type="match status" value="1"/>
</dbReference>
<feature type="compositionally biased region" description="Gly residues" evidence="15">
    <location>
        <begin position="109"/>
        <end position="141"/>
    </location>
</feature>
<name>A0A1V0UBB4_STRVN</name>
<dbReference type="EC" id="2.7.13.3" evidence="4"/>
<dbReference type="GO" id="GO:0030295">
    <property type="term" value="F:protein kinase activator activity"/>
    <property type="evidence" value="ECO:0007669"/>
    <property type="project" value="TreeGrafter"/>
</dbReference>
<dbReference type="InterPro" id="IPR035965">
    <property type="entry name" value="PAS-like_dom_sf"/>
</dbReference>
<dbReference type="STRING" id="1935.B1H20_14570"/>
<dbReference type="Pfam" id="PF02518">
    <property type="entry name" value="HATPase_c"/>
    <property type="match status" value="1"/>
</dbReference>
<dbReference type="InterPro" id="IPR029016">
    <property type="entry name" value="GAF-like_dom_sf"/>
</dbReference>
<evidence type="ECO:0000259" key="16">
    <source>
        <dbReference type="PROSITE" id="PS50046"/>
    </source>
</evidence>
<evidence type="ECO:0000256" key="7">
    <source>
        <dbReference type="ARBA" id="ARBA00022606"/>
    </source>
</evidence>
<evidence type="ECO:0000256" key="13">
    <source>
        <dbReference type="ARBA" id="ARBA00039401"/>
    </source>
</evidence>
<evidence type="ECO:0000256" key="1">
    <source>
        <dbReference type="ARBA" id="ARBA00000085"/>
    </source>
</evidence>
<dbReference type="OrthoDB" id="23692at2"/>
<comment type="subcellular location">
    <subcellularLocation>
        <location evidence="2">Cell membrane</location>
    </subcellularLocation>
</comment>
<keyword evidence="8" id="KW-0808">Transferase</keyword>
<comment type="catalytic activity">
    <reaction evidence="1">
        <text>ATP + protein L-histidine = ADP + protein N-phospho-L-histidine.</text>
        <dbReference type="EC" id="2.7.13.3"/>
    </reaction>
</comment>
<dbReference type="SUPFAM" id="SSF55781">
    <property type="entry name" value="GAF domain-like"/>
    <property type="match status" value="2"/>
</dbReference>
<evidence type="ECO:0000256" key="14">
    <source>
        <dbReference type="SAM" id="Coils"/>
    </source>
</evidence>
<feature type="compositionally biased region" description="Gly residues" evidence="15">
    <location>
        <begin position="743"/>
        <end position="782"/>
    </location>
</feature>
<dbReference type="Pfam" id="PF08446">
    <property type="entry name" value="PAS_2"/>
    <property type="match status" value="1"/>
</dbReference>
<dbReference type="SMART" id="SM00387">
    <property type="entry name" value="HATPase_c"/>
    <property type="match status" value="1"/>
</dbReference>
<dbReference type="InterPro" id="IPR036890">
    <property type="entry name" value="HATPase_C_sf"/>
</dbReference>
<comment type="similarity">
    <text evidence="3">In the N-terminal section; belongs to the phytochrome family.</text>
</comment>
<keyword evidence="10" id="KW-0157">Chromophore</keyword>
<evidence type="ECO:0000256" key="15">
    <source>
        <dbReference type="SAM" id="MobiDB-lite"/>
    </source>
</evidence>
<dbReference type="Gene3D" id="3.30.565.10">
    <property type="entry name" value="Histidine kinase-like ATPase, C-terminal domain"/>
    <property type="match status" value="1"/>
</dbReference>
<dbReference type="EMBL" id="CP020570">
    <property type="protein sequence ID" value="ARF62489.1"/>
    <property type="molecule type" value="Genomic_DNA"/>
</dbReference>
<dbReference type="Gene3D" id="3.30.450.20">
    <property type="entry name" value="PAS domain"/>
    <property type="match status" value="2"/>
</dbReference>
<dbReference type="GO" id="GO:0005886">
    <property type="term" value="C:plasma membrane"/>
    <property type="evidence" value="ECO:0007669"/>
    <property type="project" value="UniProtKB-SubCell"/>
</dbReference>
<evidence type="ECO:0000313" key="18">
    <source>
        <dbReference type="EMBL" id="ARF62489.1"/>
    </source>
</evidence>
<evidence type="ECO:0000256" key="5">
    <source>
        <dbReference type="ARBA" id="ARBA00022543"/>
    </source>
</evidence>
<feature type="region of interest" description="Disordered" evidence="15">
    <location>
        <begin position="101"/>
        <end position="165"/>
    </location>
</feature>
<evidence type="ECO:0000256" key="3">
    <source>
        <dbReference type="ARBA" id="ARBA00006402"/>
    </source>
</evidence>
<dbReference type="GO" id="GO:0009881">
    <property type="term" value="F:photoreceptor activity"/>
    <property type="evidence" value="ECO:0007669"/>
    <property type="project" value="UniProtKB-KW"/>
</dbReference>
<evidence type="ECO:0000256" key="2">
    <source>
        <dbReference type="ARBA" id="ARBA00004236"/>
    </source>
</evidence>